<feature type="compositionally biased region" description="Basic residues" evidence="1">
    <location>
        <begin position="216"/>
        <end position="227"/>
    </location>
</feature>
<feature type="compositionally biased region" description="Polar residues" evidence="1">
    <location>
        <begin position="50"/>
        <end position="59"/>
    </location>
</feature>
<proteinExistence type="predicted"/>
<accession>A0A543GEQ0</accession>
<name>A0A543GEQ0_9PSEU</name>
<feature type="compositionally biased region" description="Basic and acidic residues" evidence="1">
    <location>
        <begin position="154"/>
        <end position="165"/>
    </location>
</feature>
<dbReference type="EMBL" id="VFPH01000001">
    <property type="protein sequence ID" value="TQM44561.1"/>
    <property type="molecule type" value="Genomic_DNA"/>
</dbReference>
<feature type="compositionally biased region" description="Basic residues" evidence="1">
    <location>
        <begin position="174"/>
        <end position="195"/>
    </location>
</feature>
<feature type="compositionally biased region" description="Basic and acidic residues" evidence="1">
    <location>
        <begin position="110"/>
        <end position="128"/>
    </location>
</feature>
<feature type="compositionally biased region" description="Basic and acidic residues" evidence="1">
    <location>
        <begin position="1"/>
        <end position="17"/>
    </location>
</feature>
<feature type="compositionally biased region" description="Low complexity" evidence="1">
    <location>
        <begin position="96"/>
        <end position="109"/>
    </location>
</feature>
<protein>
    <submittedName>
        <fullName evidence="2">Uncharacterized protein</fullName>
    </submittedName>
</protein>
<dbReference type="Proteomes" id="UP000319818">
    <property type="component" value="Unassembled WGS sequence"/>
</dbReference>
<evidence type="ECO:0000313" key="2">
    <source>
        <dbReference type="EMBL" id="TQM44561.1"/>
    </source>
</evidence>
<keyword evidence="3" id="KW-1185">Reference proteome</keyword>
<feature type="compositionally biased region" description="Basic residues" evidence="1">
    <location>
        <begin position="140"/>
        <end position="153"/>
    </location>
</feature>
<comment type="caution">
    <text evidence="2">The sequence shown here is derived from an EMBL/GenBank/DDBJ whole genome shotgun (WGS) entry which is preliminary data.</text>
</comment>
<evidence type="ECO:0000313" key="3">
    <source>
        <dbReference type="Proteomes" id="UP000319818"/>
    </source>
</evidence>
<feature type="compositionally biased region" description="Basic and acidic residues" evidence="1">
    <location>
        <begin position="202"/>
        <end position="212"/>
    </location>
</feature>
<gene>
    <name evidence="2" type="ORF">FB388_1932</name>
</gene>
<organism evidence="2 3">
    <name type="scientific">Pseudonocardia cypriaca</name>
    <dbReference type="NCBI Taxonomy" id="882449"/>
    <lineage>
        <taxon>Bacteria</taxon>
        <taxon>Bacillati</taxon>
        <taxon>Actinomycetota</taxon>
        <taxon>Actinomycetes</taxon>
        <taxon>Pseudonocardiales</taxon>
        <taxon>Pseudonocardiaceae</taxon>
        <taxon>Pseudonocardia</taxon>
    </lineage>
</organism>
<sequence length="303" mass="33836">MPRDSDRHIEQTRRRAGLELVQGASAAPRQSPPRACCDSRSRASAGPGCGSTSSHYSGSPTTTAATAPPPDRIRRERGLRGRGPPSRGLPSEHPHLPAARTTTPPTLLPQRDHPDPHRRPETGHHDRCPPGLGPQGTRNQRQRLRRRRPPRNRHPAERRTPDPQRRPVRSLGLRGRRPGRLHPLRQHTHPRRPRPHPALPQPRHDRLTERRLLRAGPRHARVGRAGRRAQPTLPQHRRRPLAAHGRADRRRGAGAFAVVAEPDRLGATILARFGGLVDRFTFYAPFEHDAALFAPAAEALQRG</sequence>
<evidence type="ECO:0000256" key="1">
    <source>
        <dbReference type="SAM" id="MobiDB-lite"/>
    </source>
</evidence>
<feature type="compositionally biased region" description="Low complexity" evidence="1">
    <location>
        <begin position="24"/>
        <end position="35"/>
    </location>
</feature>
<feature type="region of interest" description="Disordered" evidence="1">
    <location>
        <begin position="1"/>
        <end position="248"/>
    </location>
</feature>
<dbReference type="AlphaFoldDB" id="A0A543GEQ0"/>
<reference evidence="2 3" key="1">
    <citation type="submission" date="2019-06" db="EMBL/GenBank/DDBJ databases">
        <title>Sequencing the genomes of 1000 actinobacteria strains.</title>
        <authorList>
            <person name="Klenk H.-P."/>
        </authorList>
    </citation>
    <scope>NUCLEOTIDE SEQUENCE [LARGE SCALE GENOMIC DNA]</scope>
    <source>
        <strain evidence="2 3">DSM 45511</strain>
    </source>
</reference>